<dbReference type="EMBL" id="WTYS01000001">
    <property type="protein sequence ID" value="MXO55268.1"/>
    <property type="molecule type" value="Genomic_DNA"/>
</dbReference>
<keyword evidence="1" id="KW-0812">Transmembrane</keyword>
<dbReference type="Proteomes" id="UP000468943">
    <property type="component" value="Unassembled WGS sequence"/>
</dbReference>
<feature type="transmembrane region" description="Helical" evidence="1">
    <location>
        <begin position="157"/>
        <end position="180"/>
    </location>
</feature>
<feature type="transmembrane region" description="Helical" evidence="1">
    <location>
        <begin position="28"/>
        <end position="49"/>
    </location>
</feature>
<sequence>MILKCFEAYRAALFAKSLLVPAFFYNRMAIVTLLWLMLTVPLALLKLAFPATSIHNLGDALPILVAYSIIIAAPICGYLIAHEAFGKQASSTQLDFHLSFLGKWKRIDEQSARKNILFGPVGFIASLLIGMLLNVVIRAGEFFLAVPAMSAHAPEWGMTLFITMTADVAITGFFYMVAFVMALRTVPLFPRMLLFAWCVDVFMQLIIAQQLSLVGNIPAGVVTPLVDLLQGNMTKVMISIVVWMPYLLLSHRVNITYRHRLPQN</sequence>
<protein>
    <submittedName>
        <fullName evidence="2">DUF2569 domain-containing protein</fullName>
    </submittedName>
</protein>
<evidence type="ECO:0000313" key="3">
    <source>
        <dbReference type="Proteomes" id="UP000468943"/>
    </source>
</evidence>
<evidence type="ECO:0000256" key="1">
    <source>
        <dbReference type="SAM" id="Phobius"/>
    </source>
</evidence>
<dbReference type="OrthoDB" id="7425212at2"/>
<feature type="transmembrane region" description="Helical" evidence="1">
    <location>
        <begin position="192"/>
        <end position="212"/>
    </location>
</feature>
<organism evidence="2 3">
    <name type="scientific">Pontixanthobacter gangjinensis</name>
    <dbReference type="NCBI Taxonomy" id="1028742"/>
    <lineage>
        <taxon>Bacteria</taxon>
        <taxon>Pseudomonadati</taxon>
        <taxon>Pseudomonadota</taxon>
        <taxon>Alphaproteobacteria</taxon>
        <taxon>Sphingomonadales</taxon>
        <taxon>Erythrobacteraceae</taxon>
        <taxon>Pontixanthobacter</taxon>
    </lineage>
</organism>
<dbReference type="RefSeq" id="WP_160596610.1">
    <property type="nucleotide sequence ID" value="NZ_WTYS01000001.1"/>
</dbReference>
<reference evidence="2 3" key="1">
    <citation type="submission" date="2019-12" db="EMBL/GenBank/DDBJ databases">
        <title>Genomic-based taxomic classification of the family Erythrobacteraceae.</title>
        <authorList>
            <person name="Xu L."/>
        </authorList>
    </citation>
    <scope>NUCLEOTIDE SEQUENCE [LARGE SCALE GENOMIC DNA]</scope>
    <source>
        <strain evidence="2 3">JCM 17802</strain>
    </source>
</reference>
<name>A0A6I4SIR5_9SPHN</name>
<feature type="transmembrane region" description="Helical" evidence="1">
    <location>
        <begin position="232"/>
        <end position="249"/>
    </location>
</feature>
<keyword evidence="1" id="KW-0472">Membrane</keyword>
<evidence type="ECO:0000313" key="2">
    <source>
        <dbReference type="EMBL" id="MXO55268.1"/>
    </source>
</evidence>
<feature type="transmembrane region" description="Helical" evidence="1">
    <location>
        <begin position="116"/>
        <end position="137"/>
    </location>
</feature>
<proteinExistence type="predicted"/>
<keyword evidence="3" id="KW-1185">Reference proteome</keyword>
<keyword evidence="1" id="KW-1133">Transmembrane helix</keyword>
<feature type="transmembrane region" description="Helical" evidence="1">
    <location>
        <begin position="61"/>
        <end position="81"/>
    </location>
</feature>
<accession>A0A6I4SIR5</accession>
<comment type="caution">
    <text evidence="2">The sequence shown here is derived from an EMBL/GenBank/DDBJ whole genome shotgun (WGS) entry which is preliminary data.</text>
</comment>
<dbReference type="AlphaFoldDB" id="A0A6I4SIR5"/>
<gene>
    <name evidence="2" type="ORF">GRI36_00080</name>
</gene>